<organism evidence="1 2">
    <name type="scientific">Bacteroides reticulotermitis JCM 10512</name>
    <dbReference type="NCBI Taxonomy" id="1445607"/>
    <lineage>
        <taxon>Bacteria</taxon>
        <taxon>Pseudomonadati</taxon>
        <taxon>Bacteroidota</taxon>
        <taxon>Bacteroidia</taxon>
        <taxon>Bacteroidales</taxon>
        <taxon>Bacteroidaceae</taxon>
        <taxon>Bacteroides</taxon>
    </lineage>
</organism>
<keyword evidence="2" id="KW-1185">Reference proteome</keyword>
<evidence type="ECO:0000313" key="2">
    <source>
        <dbReference type="Proteomes" id="UP000019131"/>
    </source>
</evidence>
<evidence type="ECO:0000313" key="1">
    <source>
        <dbReference type="EMBL" id="GAE84783.1"/>
    </source>
</evidence>
<keyword evidence="1" id="KW-0808">Transferase</keyword>
<dbReference type="AlphaFoldDB" id="W4UW03"/>
<dbReference type="EMBL" id="BAIV01000019">
    <property type="protein sequence ID" value="GAE84783.1"/>
    <property type="molecule type" value="Genomic_DNA"/>
</dbReference>
<name>W4UW03_9BACE</name>
<sequence length="58" mass="6313">MFGSTKEGVIFAVKAKSGEVVWIYKVGNSLVNTVLPIGSQKLLFTTTNGEVGLLNWRN</sequence>
<keyword evidence="1" id="KW-0418">Kinase</keyword>
<keyword evidence="1" id="KW-0723">Serine/threonine-protein kinase</keyword>
<dbReference type="InterPro" id="IPR011047">
    <property type="entry name" value="Quinoprotein_ADH-like_sf"/>
</dbReference>
<protein>
    <submittedName>
        <fullName evidence="1">Serine/threonine protein kinase related protein</fullName>
    </submittedName>
</protein>
<dbReference type="SUPFAM" id="SSF50998">
    <property type="entry name" value="Quinoprotein alcohol dehydrogenase-like"/>
    <property type="match status" value="1"/>
</dbReference>
<accession>W4UW03</accession>
<comment type="caution">
    <text evidence="1">The sequence shown here is derived from an EMBL/GenBank/DDBJ whole genome shotgun (WGS) entry which is preliminary data.</text>
</comment>
<dbReference type="Proteomes" id="UP000019131">
    <property type="component" value="Unassembled WGS sequence"/>
</dbReference>
<gene>
    <name evidence="1" type="ORF">JCM10512_3149</name>
</gene>
<dbReference type="Gene3D" id="2.40.10.480">
    <property type="match status" value="1"/>
</dbReference>
<dbReference type="GO" id="GO:0004674">
    <property type="term" value="F:protein serine/threonine kinase activity"/>
    <property type="evidence" value="ECO:0007669"/>
    <property type="project" value="UniProtKB-KW"/>
</dbReference>
<dbReference type="STRING" id="1445607.JCM10512_3149"/>
<proteinExistence type="predicted"/>
<reference evidence="1 2" key="1">
    <citation type="journal article" date="2014" name="Genome Announc.">
        <title>Draft Genome Sequence of Bacteroides reticulotermitis Strain JCM 10512T, Isolated from the Gut of a Termite.</title>
        <authorList>
            <person name="Yuki M."/>
            <person name="Oshima K."/>
            <person name="Suda W."/>
            <person name="Sakamoto M."/>
            <person name="Iida T."/>
            <person name="Hattori M."/>
            <person name="Ohkuma M."/>
        </authorList>
    </citation>
    <scope>NUCLEOTIDE SEQUENCE [LARGE SCALE GENOMIC DNA]</scope>
    <source>
        <strain evidence="1 2">JCM 10512</strain>
    </source>
</reference>